<evidence type="ECO:0000313" key="10">
    <source>
        <dbReference type="Proteomes" id="UP000000268"/>
    </source>
</evidence>
<evidence type="ECO:0000256" key="3">
    <source>
        <dbReference type="ARBA" id="ARBA00022603"/>
    </source>
</evidence>
<feature type="binding site" evidence="7">
    <location>
        <position position="64"/>
    </location>
    <ligand>
        <name>S-adenosyl-L-methionine</name>
        <dbReference type="ChEBI" id="CHEBI:59789"/>
    </ligand>
</feature>
<evidence type="ECO:0000256" key="8">
    <source>
        <dbReference type="RuleBase" id="RU361257"/>
    </source>
</evidence>
<dbReference type="STRING" id="329726.AM1_3079"/>
<evidence type="ECO:0000256" key="1">
    <source>
        <dbReference type="ARBA" id="ARBA00006594"/>
    </source>
</evidence>
<dbReference type="Pfam" id="PF02086">
    <property type="entry name" value="MethyltransfD12"/>
    <property type="match status" value="1"/>
</dbReference>
<dbReference type="REBASE" id="16406">
    <property type="entry name" value="M.AmaMDamP"/>
</dbReference>
<evidence type="ECO:0000256" key="5">
    <source>
        <dbReference type="ARBA" id="ARBA00022691"/>
    </source>
</evidence>
<dbReference type="GO" id="GO:0009307">
    <property type="term" value="P:DNA restriction-modification system"/>
    <property type="evidence" value="ECO:0007669"/>
    <property type="project" value="InterPro"/>
</dbReference>
<dbReference type="PRINTS" id="PR00505">
    <property type="entry name" value="D12N6MTFRASE"/>
</dbReference>
<dbReference type="eggNOG" id="COG0338">
    <property type="taxonomic scope" value="Bacteria"/>
</dbReference>
<dbReference type="GO" id="GO:1904047">
    <property type="term" value="F:S-adenosyl-L-methionine binding"/>
    <property type="evidence" value="ECO:0007669"/>
    <property type="project" value="TreeGrafter"/>
</dbReference>
<dbReference type="AlphaFoldDB" id="B0CDK6"/>
<proteinExistence type="inferred from homology"/>
<dbReference type="InterPro" id="IPR012327">
    <property type="entry name" value="MeTrfase_D12"/>
</dbReference>
<dbReference type="OrthoDB" id="9805629at2"/>
<dbReference type="NCBIfam" id="TIGR00571">
    <property type="entry name" value="dam"/>
    <property type="match status" value="1"/>
</dbReference>
<keyword evidence="3 8" id="KW-0489">Methyltransferase</keyword>
<dbReference type="InterPro" id="IPR012263">
    <property type="entry name" value="M_m6A_EcoRV"/>
</dbReference>
<evidence type="ECO:0000256" key="2">
    <source>
        <dbReference type="ARBA" id="ARBA00011900"/>
    </source>
</evidence>
<dbReference type="GO" id="GO:0032259">
    <property type="term" value="P:methylation"/>
    <property type="evidence" value="ECO:0007669"/>
    <property type="project" value="UniProtKB-KW"/>
</dbReference>
<evidence type="ECO:0000313" key="9">
    <source>
        <dbReference type="EMBL" id="ABW28075.1"/>
    </source>
</evidence>
<accession>B0CDK6</accession>
<keyword evidence="10" id="KW-1185">Reference proteome</keyword>
<dbReference type="Proteomes" id="UP000000268">
    <property type="component" value="Chromosome"/>
</dbReference>
<dbReference type="PROSITE" id="PS00092">
    <property type="entry name" value="N6_MTASE"/>
    <property type="match status" value="1"/>
</dbReference>
<comment type="similarity">
    <text evidence="1 8">Belongs to the N(4)/N(6)-methyltransferase family.</text>
</comment>
<evidence type="ECO:0000256" key="4">
    <source>
        <dbReference type="ARBA" id="ARBA00022679"/>
    </source>
</evidence>
<keyword evidence="5 8" id="KW-0949">S-adenosyl-L-methionine</keyword>
<dbReference type="SUPFAM" id="SSF53335">
    <property type="entry name" value="S-adenosyl-L-methionine-dependent methyltransferases"/>
    <property type="match status" value="1"/>
</dbReference>
<dbReference type="PANTHER" id="PTHR30481:SF3">
    <property type="entry name" value="DNA ADENINE METHYLASE"/>
    <property type="match status" value="1"/>
</dbReference>
<dbReference type="InterPro" id="IPR002052">
    <property type="entry name" value="DNA_methylase_N6_adenine_CS"/>
</dbReference>
<dbReference type="KEGG" id="amr:AM1_3079"/>
<sequence length="277" mass="31347">MTSPLPTQARVPARPFLKWAGGKGRLITQYGPHFPQNFGAYYEPFLGGGAIFFHLQPEQAVLSDVNPELVNVYTCVRDRIDDVLKYLETHACQHGHDYYYQIRALNPSLPAERAARFIYLNRTCFNGLYRENSKGQFNVPMGRYKKPKICDVVLLKAVSEVLQAVQIHQQPFETILEVAQSAQDFVYFDPPYHPISATSDFTAYSKGAFTAKDQTKLAQVFAELASRGVQVMLSNSDCSFIRDLYQSFNIYSIQAARAINSNPQKRGKITEVLVTSW</sequence>
<dbReference type="GO" id="GO:0009007">
    <property type="term" value="F:site-specific DNA-methyltransferase (adenine-specific) activity"/>
    <property type="evidence" value="ECO:0007669"/>
    <property type="project" value="UniProtKB-UniRule"/>
</dbReference>
<dbReference type="GO" id="GO:0043565">
    <property type="term" value="F:sequence-specific DNA binding"/>
    <property type="evidence" value="ECO:0007669"/>
    <property type="project" value="TreeGrafter"/>
</dbReference>
<protein>
    <recommendedName>
        <fullName evidence="2 8">Site-specific DNA-methyltransferase (adenine-specific)</fullName>
        <ecNumber evidence="2 8">2.1.1.72</ecNumber>
    </recommendedName>
</protein>
<name>B0CDK6_ACAM1</name>
<dbReference type="GO" id="GO:0006298">
    <property type="term" value="P:mismatch repair"/>
    <property type="evidence" value="ECO:0007669"/>
    <property type="project" value="TreeGrafter"/>
</dbReference>
<comment type="catalytic activity">
    <reaction evidence="6 8">
        <text>a 2'-deoxyadenosine in DNA + S-adenosyl-L-methionine = an N(6)-methyl-2'-deoxyadenosine in DNA + S-adenosyl-L-homocysteine + H(+)</text>
        <dbReference type="Rhea" id="RHEA:15197"/>
        <dbReference type="Rhea" id="RHEA-COMP:12418"/>
        <dbReference type="Rhea" id="RHEA-COMP:12419"/>
        <dbReference type="ChEBI" id="CHEBI:15378"/>
        <dbReference type="ChEBI" id="CHEBI:57856"/>
        <dbReference type="ChEBI" id="CHEBI:59789"/>
        <dbReference type="ChEBI" id="CHEBI:90615"/>
        <dbReference type="ChEBI" id="CHEBI:90616"/>
        <dbReference type="EC" id="2.1.1.72"/>
    </reaction>
</comment>
<dbReference type="Gene3D" id="3.40.50.150">
    <property type="entry name" value="Vaccinia Virus protein VP39"/>
    <property type="match status" value="1"/>
</dbReference>
<feature type="binding site" evidence="7">
    <location>
        <position position="23"/>
    </location>
    <ligand>
        <name>S-adenosyl-L-methionine</name>
        <dbReference type="ChEBI" id="CHEBI:59789"/>
    </ligand>
</feature>
<keyword evidence="4 8" id="KW-0808">Transferase</keyword>
<evidence type="ECO:0000256" key="6">
    <source>
        <dbReference type="ARBA" id="ARBA00047942"/>
    </source>
</evidence>
<feature type="binding site" evidence="7">
    <location>
        <position position="189"/>
    </location>
    <ligand>
        <name>S-adenosyl-L-methionine</name>
        <dbReference type="ChEBI" id="CHEBI:59789"/>
    </ligand>
</feature>
<dbReference type="PANTHER" id="PTHR30481">
    <property type="entry name" value="DNA ADENINE METHYLASE"/>
    <property type="match status" value="1"/>
</dbReference>
<gene>
    <name evidence="9" type="primary">dam</name>
    <name evidence="9" type="ordered locus">AM1_3079</name>
</gene>
<dbReference type="InterPro" id="IPR029063">
    <property type="entry name" value="SAM-dependent_MTases_sf"/>
</dbReference>
<dbReference type="InterPro" id="IPR023095">
    <property type="entry name" value="Ade_MeTrfase_dom_2"/>
</dbReference>
<organism evidence="9 10">
    <name type="scientific">Acaryochloris marina (strain MBIC 11017)</name>
    <dbReference type="NCBI Taxonomy" id="329726"/>
    <lineage>
        <taxon>Bacteria</taxon>
        <taxon>Bacillati</taxon>
        <taxon>Cyanobacteriota</taxon>
        <taxon>Cyanophyceae</taxon>
        <taxon>Acaryochloridales</taxon>
        <taxon>Acaryochloridaceae</taxon>
        <taxon>Acaryochloris</taxon>
    </lineage>
</organism>
<dbReference type="RefSeq" id="WP_012163506.1">
    <property type="nucleotide sequence ID" value="NC_009925.1"/>
</dbReference>
<dbReference type="Gene3D" id="1.10.1020.10">
    <property type="entry name" value="Adenine-specific Methyltransferase, Domain 2"/>
    <property type="match status" value="1"/>
</dbReference>
<dbReference type="EC" id="2.1.1.72" evidence="2 8"/>
<evidence type="ECO:0000256" key="7">
    <source>
        <dbReference type="PIRSR" id="PIRSR000398-1"/>
    </source>
</evidence>
<dbReference type="PIRSF" id="PIRSF000398">
    <property type="entry name" value="M_m6A_EcoRV"/>
    <property type="match status" value="1"/>
</dbReference>
<dbReference type="HOGENOM" id="CLU_063430_0_0_3"/>
<dbReference type="EMBL" id="CP000828">
    <property type="protein sequence ID" value="ABW28075.1"/>
    <property type="molecule type" value="Genomic_DNA"/>
</dbReference>
<reference evidence="9 10" key="1">
    <citation type="journal article" date="2008" name="Proc. Natl. Acad. Sci. U.S.A.">
        <title>Niche adaptation and genome expansion in the chlorophyll d-producing cyanobacterium Acaryochloris marina.</title>
        <authorList>
            <person name="Swingley W.D."/>
            <person name="Chen M."/>
            <person name="Cheung P.C."/>
            <person name="Conrad A.L."/>
            <person name="Dejesa L.C."/>
            <person name="Hao J."/>
            <person name="Honchak B.M."/>
            <person name="Karbach L.E."/>
            <person name="Kurdoglu A."/>
            <person name="Lahiri S."/>
            <person name="Mastrian S.D."/>
            <person name="Miyashita H."/>
            <person name="Page L."/>
            <person name="Ramakrishna P."/>
            <person name="Satoh S."/>
            <person name="Sattley W.M."/>
            <person name="Shimada Y."/>
            <person name="Taylor H.L."/>
            <person name="Tomo T."/>
            <person name="Tsuchiya T."/>
            <person name="Wang Z.T."/>
            <person name="Raymond J."/>
            <person name="Mimuro M."/>
            <person name="Blankenship R.E."/>
            <person name="Touchman J.W."/>
        </authorList>
    </citation>
    <scope>NUCLEOTIDE SEQUENCE [LARGE SCALE GENOMIC DNA]</scope>
    <source>
        <strain evidence="10">MBIC 11017</strain>
    </source>
</reference>
<feature type="binding site" evidence="7">
    <location>
        <position position="19"/>
    </location>
    <ligand>
        <name>S-adenosyl-L-methionine</name>
        <dbReference type="ChEBI" id="CHEBI:59789"/>
    </ligand>
</feature>